<feature type="compositionally biased region" description="Basic and acidic residues" evidence="2">
    <location>
        <begin position="1"/>
        <end position="15"/>
    </location>
</feature>
<dbReference type="Gene3D" id="1.10.630.10">
    <property type="entry name" value="Cytochrome P450"/>
    <property type="match status" value="1"/>
</dbReference>
<dbReference type="SUPFAM" id="SSF48264">
    <property type="entry name" value="Cytochrome P450"/>
    <property type="match status" value="1"/>
</dbReference>
<reference evidence="3" key="1">
    <citation type="submission" date="2022-06" db="EMBL/GenBank/DDBJ databases">
        <title>Ornithinimicrobium JY.X270.</title>
        <authorList>
            <person name="Huang Y."/>
        </authorList>
    </citation>
    <scope>NUCLEOTIDE SEQUENCE</scope>
    <source>
        <strain evidence="3">JY.X270</strain>
    </source>
</reference>
<dbReference type="InterPro" id="IPR036396">
    <property type="entry name" value="Cyt_P450_sf"/>
</dbReference>
<proteinExistence type="inferred from homology"/>
<evidence type="ECO:0000313" key="4">
    <source>
        <dbReference type="Proteomes" id="UP001056535"/>
    </source>
</evidence>
<gene>
    <name evidence="3" type="ORF">NF557_03305</name>
</gene>
<dbReference type="Pfam" id="PF00067">
    <property type="entry name" value="p450"/>
    <property type="match status" value="1"/>
</dbReference>
<dbReference type="InterPro" id="IPR001128">
    <property type="entry name" value="Cyt_P450"/>
</dbReference>
<sequence length="407" mass="44479">MTQSEDTHPLSEDAHPLTGPATPPDAAVESTPGECPVVRLPDGTWAVRGHADVRHVAQTPEIFSSAARSHLHVPNGMDGAEHRRFRAVIDEHLDDSRILPLAPMITQVAEHAVAELVARTRAADILHEFGRLVAVRVQSRWLGWSADLEDELLGWIDDNFAATRSGDPSRNAAVAEHFDRIVHGILSERRARRAAGQALPDDPTTALLDQHVEDPEAPGGSRLLTHPELVSTLRNWTAGDLGSIASSIGVVVHHVAADPQLQEHLRILSHREADHLEELDAAVDEMLRIDNPFPFNKRVTVRRTQLAGYSLPTQTPLVINWTAANRDERVFGDPDAYRPAQNRAANIVYGAGPHICPGRVLSTLQIRGALAALLRATTSITLDPDRTPVREAFPSRGFETVPVLLQA</sequence>
<evidence type="ECO:0000256" key="1">
    <source>
        <dbReference type="ARBA" id="ARBA00010617"/>
    </source>
</evidence>
<protein>
    <submittedName>
        <fullName evidence="3">Cytochrome P450</fullName>
    </submittedName>
</protein>
<dbReference type="PANTHER" id="PTHR46696:SF6">
    <property type="entry name" value="P450, PUTATIVE (EUROFUNG)-RELATED"/>
    <property type="match status" value="1"/>
</dbReference>
<dbReference type="Proteomes" id="UP001056535">
    <property type="component" value="Chromosome"/>
</dbReference>
<organism evidence="3 4">
    <name type="scientific">Ornithinimicrobium cryptoxanthini</name>
    <dbReference type="NCBI Taxonomy" id="2934161"/>
    <lineage>
        <taxon>Bacteria</taxon>
        <taxon>Bacillati</taxon>
        <taxon>Actinomycetota</taxon>
        <taxon>Actinomycetes</taxon>
        <taxon>Micrococcales</taxon>
        <taxon>Ornithinimicrobiaceae</taxon>
        <taxon>Ornithinimicrobium</taxon>
    </lineage>
</organism>
<dbReference type="PANTHER" id="PTHR46696">
    <property type="entry name" value="P450, PUTATIVE (EUROFUNG)-RELATED"/>
    <property type="match status" value="1"/>
</dbReference>
<dbReference type="PRINTS" id="PR00359">
    <property type="entry name" value="BP450"/>
</dbReference>
<dbReference type="EMBL" id="CP099490">
    <property type="protein sequence ID" value="USQ76963.1"/>
    <property type="molecule type" value="Genomic_DNA"/>
</dbReference>
<feature type="region of interest" description="Disordered" evidence="2">
    <location>
        <begin position="1"/>
        <end position="34"/>
    </location>
</feature>
<name>A0ABY4YJJ5_9MICO</name>
<evidence type="ECO:0000313" key="3">
    <source>
        <dbReference type="EMBL" id="USQ76963.1"/>
    </source>
</evidence>
<dbReference type="InterPro" id="IPR002397">
    <property type="entry name" value="Cyt_P450_B"/>
</dbReference>
<comment type="similarity">
    <text evidence="1">Belongs to the cytochrome P450 family.</text>
</comment>
<evidence type="ECO:0000256" key="2">
    <source>
        <dbReference type="SAM" id="MobiDB-lite"/>
    </source>
</evidence>
<accession>A0ABY4YJJ5</accession>
<dbReference type="RefSeq" id="WP_252621666.1">
    <property type="nucleotide sequence ID" value="NZ_CP099490.1"/>
</dbReference>
<keyword evidence="4" id="KW-1185">Reference proteome</keyword>